<name>A0A2P2MVP3_RHIMU</name>
<evidence type="ECO:0008006" key="3">
    <source>
        <dbReference type="Google" id="ProtNLM"/>
    </source>
</evidence>
<dbReference type="Pfam" id="PF00560">
    <property type="entry name" value="LRR_1"/>
    <property type="match status" value="3"/>
</dbReference>
<comment type="subcellular location">
    <subcellularLocation>
        <location evidence="1">Membrane</location>
        <topology evidence="1">Single-pass type I membrane protein</topology>
    </subcellularLocation>
</comment>
<accession>A0A2P2MVP3</accession>
<proteinExistence type="predicted"/>
<dbReference type="FunFam" id="3.80.10.10:FF:000838">
    <property type="entry name" value="Probable LRR receptor-like serine/threonine-protein kinase At1g53440"/>
    <property type="match status" value="1"/>
</dbReference>
<protein>
    <recommendedName>
        <fullName evidence="3">LRR-RLK</fullName>
    </recommendedName>
</protein>
<dbReference type="GO" id="GO:0016020">
    <property type="term" value="C:membrane"/>
    <property type="evidence" value="ECO:0007669"/>
    <property type="project" value="UniProtKB-SubCell"/>
</dbReference>
<evidence type="ECO:0000313" key="2">
    <source>
        <dbReference type="EMBL" id="MBX34252.1"/>
    </source>
</evidence>
<organism evidence="2">
    <name type="scientific">Rhizophora mucronata</name>
    <name type="common">Asiatic mangrove</name>
    <dbReference type="NCBI Taxonomy" id="61149"/>
    <lineage>
        <taxon>Eukaryota</taxon>
        <taxon>Viridiplantae</taxon>
        <taxon>Streptophyta</taxon>
        <taxon>Embryophyta</taxon>
        <taxon>Tracheophyta</taxon>
        <taxon>Spermatophyta</taxon>
        <taxon>Magnoliopsida</taxon>
        <taxon>eudicotyledons</taxon>
        <taxon>Gunneridae</taxon>
        <taxon>Pentapetalae</taxon>
        <taxon>rosids</taxon>
        <taxon>fabids</taxon>
        <taxon>Malpighiales</taxon>
        <taxon>Rhizophoraceae</taxon>
        <taxon>Rhizophora</taxon>
    </lineage>
</organism>
<dbReference type="AlphaFoldDB" id="A0A2P2MVP3"/>
<sequence>MAFVESVTKVVSVIVLMSNCFLVDFRSSAQVLPVEEVEILEAISIKLKINNWTITQNSCTSEEWNMTIIPDDILSNVTCDCTFKGGNVCHVTNILLKGYNLTGTLPEELGYLTYLQEIDFSRNYINGSIPTTLAQLSKLRILSLLGNRISGSIPPEVGNITTLEELVLEDNLLGGPLHSNLGNLKSLRRLLLSANNFTGRIPNTFGNLKNLTDFRIDGSQLSGKIPEFIGDWTSIERL</sequence>
<dbReference type="SUPFAM" id="SSF52058">
    <property type="entry name" value="L domain-like"/>
    <property type="match status" value="1"/>
</dbReference>
<dbReference type="PANTHER" id="PTHR48006:SF60">
    <property type="entry name" value="PROTEIN KINASE DOMAIN-CONTAINING PROTEIN"/>
    <property type="match status" value="1"/>
</dbReference>
<dbReference type="EMBL" id="GGEC01053768">
    <property type="protein sequence ID" value="MBX34252.1"/>
    <property type="molecule type" value="Transcribed_RNA"/>
</dbReference>
<dbReference type="InterPro" id="IPR032675">
    <property type="entry name" value="LRR_dom_sf"/>
</dbReference>
<evidence type="ECO:0000256" key="1">
    <source>
        <dbReference type="ARBA" id="ARBA00004479"/>
    </source>
</evidence>
<reference evidence="2" key="1">
    <citation type="submission" date="2018-02" db="EMBL/GenBank/DDBJ databases">
        <title>Rhizophora mucronata_Transcriptome.</title>
        <authorList>
            <person name="Meera S.P."/>
            <person name="Sreeshan A."/>
            <person name="Augustine A."/>
        </authorList>
    </citation>
    <scope>NUCLEOTIDE SEQUENCE</scope>
    <source>
        <tissue evidence="2">Leaf</tissue>
    </source>
</reference>
<dbReference type="PANTHER" id="PTHR48006">
    <property type="entry name" value="LEUCINE-RICH REPEAT-CONTAINING PROTEIN DDB_G0281931-RELATED"/>
    <property type="match status" value="1"/>
</dbReference>
<dbReference type="Gene3D" id="3.80.10.10">
    <property type="entry name" value="Ribonuclease Inhibitor"/>
    <property type="match status" value="2"/>
</dbReference>
<dbReference type="InterPro" id="IPR051824">
    <property type="entry name" value="LRR_Rcpt-Like_S/T_Kinase"/>
</dbReference>
<dbReference type="InterPro" id="IPR001611">
    <property type="entry name" value="Leu-rich_rpt"/>
</dbReference>